<reference evidence="2 3" key="1">
    <citation type="journal article" date="2016" name="Mol. Biol. Evol.">
        <title>Comparative Genomics of Early-Diverging Mushroom-Forming Fungi Provides Insights into the Origins of Lignocellulose Decay Capabilities.</title>
        <authorList>
            <person name="Nagy L.G."/>
            <person name="Riley R."/>
            <person name="Tritt A."/>
            <person name="Adam C."/>
            <person name="Daum C."/>
            <person name="Floudas D."/>
            <person name="Sun H."/>
            <person name="Yadav J.S."/>
            <person name="Pangilinan J."/>
            <person name="Larsson K.H."/>
            <person name="Matsuura K."/>
            <person name="Barry K."/>
            <person name="Labutti K."/>
            <person name="Kuo R."/>
            <person name="Ohm R.A."/>
            <person name="Bhattacharya S.S."/>
            <person name="Shirouzu T."/>
            <person name="Yoshinaga Y."/>
            <person name="Martin F.M."/>
            <person name="Grigoriev I.V."/>
            <person name="Hibbett D.S."/>
        </authorList>
    </citation>
    <scope>NUCLEOTIDE SEQUENCE [LARGE SCALE GENOMIC DNA]</scope>
    <source>
        <strain evidence="2 3">HHB14362 ss-1</strain>
    </source>
</reference>
<protein>
    <submittedName>
        <fullName evidence="2">Uncharacterized protein</fullName>
    </submittedName>
</protein>
<keyword evidence="1" id="KW-0472">Membrane</keyword>
<dbReference type="Proteomes" id="UP000076761">
    <property type="component" value="Unassembled WGS sequence"/>
</dbReference>
<keyword evidence="3" id="KW-1185">Reference proteome</keyword>
<accession>A0A165VZZ7</accession>
<evidence type="ECO:0000313" key="3">
    <source>
        <dbReference type="Proteomes" id="UP000076761"/>
    </source>
</evidence>
<feature type="transmembrane region" description="Helical" evidence="1">
    <location>
        <begin position="58"/>
        <end position="77"/>
    </location>
</feature>
<name>A0A165VZZ7_9AGAM</name>
<dbReference type="EMBL" id="KV425551">
    <property type="protein sequence ID" value="KZT30457.1"/>
    <property type="molecule type" value="Genomic_DNA"/>
</dbReference>
<evidence type="ECO:0000256" key="1">
    <source>
        <dbReference type="SAM" id="Phobius"/>
    </source>
</evidence>
<keyword evidence="1" id="KW-1133">Transmembrane helix</keyword>
<organism evidence="2 3">
    <name type="scientific">Neolentinus lepideus HHB14362 ss-1</name>
    <dbReference type="NCBI Taxonomy" id="1314782"/>
    <lineage>
        <taxon>Eukaryota</taxon>
        <taxon>Fungi</taxon>
        <taxon>Dikarya</taxon>
        <taxon>Basidiomycota</taxon>
        <taxon>Agaricomycotina</taxon>
        <taxon>Agaricomycetes</taxon>
        <taxon>Gloeophyllales</taxon>
        <taxon>Gloeophyllaceae</taxon>
        <taxon>Neolentinus</taxon>
    </lineage>
</organism>
<sequence length="98" mass="11275">MFSLNTLSALSFWIAITITLLEIITSVFPYIFGSIIAALGARHIPLVLAMNNIQTADLMIISPILWMIWVYLVWNFFDLFQTFVTTPLRRGLLHRCRS</sequence>
<keyword evidence="1" id="KW-0812">Transmembrane</keyword>
<evidence type="ECO:0000313" key="2">
    <source>
        <dbReference type="EMBL" id="KZT30457.1"/>
    </source>
</evidence>
<feature type="transmembrane region" description="Helical" evidence="1">
    <location>
        <begin position="12"/>
        <end position="37"/>
    </location>
</feature>
<dbReference type="InParanoid" id="A0A165VZZ7"/>
<gene>
    <name evidence="2" type="ORF">NEOLEDRAFT_1126010</name>
</gene>
<dbReference type="AlphaFoldDB" id="A0A165VZZ7"/>
<proteinExistence type="predicted"/>